<proteinExistence type="predicted"/>
<dbReference type="Pfam" id="PF25023">
    <property type="entry name" value="TEN_YD-shell"/>
    <property type="match status" value="1"/>
</dbReference>
<feature type="compositionally biased region" description="Basic and acidic residues" evidence="2">
    <location>
        <begin position="212"/>
        <end position="229"/>
    </location>
</feature>
<name>A0AA97F7S7_9SPHN</name>
<organism evidence="4 5">
    <name type="scientific">Alterisphingorhabdus coralli</name>
    <dbReference type="NCBI Taxonomy" id="3071408"/>
    <lineage>
        <taxon>Bacteria</taxon>
        <taxon>Pseudomonadati</taxon>
        <taxon>Pseudomonadota</taxon>
        <taxon>Alphaproteobacteria</taxon>
        <taxon>Sphingomonadales</taxon>
        <taxon>Sphingomonadaceae</taxon>
        <taxon>Alterisphingorhabdus (ex Yan et al. 2024)</taxon>
    </lineage>
</organism>
<evidence type="ECO:0000256" key="2">
    <source>
        <dbReference type="SAM" id="MobiDB-lite"/>
    </source>
</evidence>
<evidence type="ECO:0000256" key="1">
    <source>
        <dbReference type="ARBA" id="ARBA00022737"/>
    </source>
</evidence>
<accession>A0AA97F7S7</accession>
<dbReference type="InterPro" id="IPR050708">
    <property type="entry name" value="T6SS_VgrG/RHS"/>
</dbReference>
<feature type="region of interest" description="Disordered" evidence="2">
    <location>
        <begin position="201"/>
        <end position="259"/>
    </location>
</feature>
<dbReference type="NCBIfam" id="TIGR03696">
    <property type="entry name" value="Rhs_assc_core"/>
    <property type="match status" value="1"/>
</dbReference>
<dbReference type="RefSeq" id="WP_317082571.1">
    <property type="nucleotide sequence ID" value="NZ_CP136594.1"/>
</dbReference>
<evidence type="ECO:0000313" key="4">
    <source>
        <dbReference type="EMBL" id="WOE75553.1"/>
    </source>
</evidence>
<dbReference type="Gene3D" id="2.180.10.10">
    <property type="entry name" value="RHS repeat-associated core"/>
    <property type="match status" value="1"/>
</dbReference>
<dbReference type="Proteomes" id="UP001302429">
    <property type="component" value="Chromosome"/>
</dbReference>
<evidence type="ECO:0000313" key="5">
    <source>
        <dbReference type="Proteomes" id="UP001302429"/>
    </source>
</evidence>
<keyword evidence="5" id="KW-1185">Reference proteome</keyword>
<dbReference type="AlphaFoldDB" id="A0AA97F7S7"/>
<feature type="region of interest" description="Disordered" evidence="2">
    <location>
        <begin position="300"/>
        <end position="330"/>
    </location>
</feature>
<keyword evidence="1" id="KW-0677">Repeat</keyword>
<dbReference type="EMBL" id="CP136594">
    <property type="protein sequence ID" value="WOE75553.1"/>
    <property type="molecule type" value="Genomic_DNA"/>
</dbReference>
<feature type="domain" description="Teneurin-like YD-shell" evidence="3">
    <location>
        <begin position="70"/>
        <end position="167"/>
    </location>
</feature>
<reference evidence="4 5" key="1">
    <citation type="submission" date="2023-10" db="EMBL/GenBank/DDBJ databases">
        <title>Complete genome sequence of a Sphingomonadaceae bacterium.</title>
        <authorList>
            <person name="Yan C."/>
        </authorList>
    </citation>
    <scope>NUCLEOTIDE SEQUENCE [LARGE SCALE GENOMIC DNA]</scope>
    <source>
        <strain evidence="4 5">SCSIO 66989</strain>
    </source>
</reference>
<protein>
    <submittedName>
        <fullName evidence="4">RHS repeat-associated core domain-containing protein</fullName>
    </submittedName>
</protein>
<evidence type="ECO:0000259" key="3">
    <source>
        <dbReference type="Pfam" id="PF25023"/>
    </source>
</evidence>
<dbReference type="InterPro" id="IPR056823">
    <property type="entry name" value="TEN-like_YD-shell"/>
</dbReference>
<dbReference type="PANTHER" id="PTHR32305:SF15">
    <property type="entry name" value="PROTEIN RHSA-RELATED"/>
    <property type="match status" value="1"/>
</dbReference>
<gene>
    <name evidence="4" type="ORF">RB602_02230</name>
</gene>
<dbReference type="KEGG" id="acoa:RB602_02230"/>
<dbReference type="InterPro" id="IPR022385">
    <property type="entry name" value="Rhs_assc_core"/>
</dbReference>
<sequence>MGAKQATLTYDPMGRLWQVDGTAAGGTITRFLYDGDALVSEYDSLGNVIERYVHGVGADVPTQWYEGSAVNSSTRRHLFANWQGSIALISDATGNTVNINAYDAYGIANETNIGRFQYTGQIAIPELGLYHYKARVYSPTLGRFLQTDPIGYEDQVNLYAYVGNDPVNLVDPTGMWGWLVKFVKDGVKKIAKVSKEDAVKARRSGQNVQARSRQEARQIERQVSDDPSKLKRHKGHDLRDSDGNPTGQQGRPHYQTEGQRGHTFWSATGALAFLEQALDVIDQLTNPFYVTEMGDGTCPASGCGQPMSPSEASPGPATDIGAEQRSNSDRPISGAAVVVCRARASRIDTGC</sequence>
<dbReference type="PANTHER" id="PTHR32305">
    <property type="match status" value="1"/>
</dbReference>